<keyword evidence="6" id="KW-1185">Reference proteome</keyword>
<dbReference type="OrthoDB" id="5086500at2759"/>
<dbReference type="GO" id="GO:0007018">
    <property type="term" value="P:microtubule-based movement"/>
    <property type="evidence" value="ECO:0007669"/>
    <property type="project" value="TreeGrafter"/>
</dbReference>
<dbReference type="EMBL" id="DS995704">
    <property type="protein sequence ID" value="EEQ31500.1"/>
    <property type="molecule type" value="Genomic_DNA"/>
</dbReference>
<dbReference type="GO" id="GO:0019894">
    <property type="term" value="F:kinesin binding"/>
    <property type="evidence" value="ECO:0007669"/>
    <property type="project" value="TreeGrafter"/>
</dbReference>
<evidence type="ECO:0000256" key="2">
    <source>
        <dbReference type="ARBA" id="ARBA00022490"/>
    </source>
</evidence>
<keyword evidence="4" id="KW-0802">TPR repeat</keyword>
<dbReference type="Gene3D" id="1.25.40.10">
    <property type="entry name" value="Tetratricopeptide repeat domain"/>
    <property type="match status" value="2"/>
</dbReference>
<comment type="subcellular location">
    <subcellularLocation>
        <location evidence="1">Cytoplasm</location>
    </subcellularLocation>
</comment>
<evidence type="ECO:0000256" key="1">
    <source>
        <dbReference type="ARBA" id="ARBA00004496"/>
    </source>
</evidence>
<dbReference type="AlphaFoldDB" id="C5FPI4"/>
<keyword evidence="2" id="KW-0963">Cytoplasm</keyword>
<keyword evidence="3" id="KW-0677">Repeat</keyword>
<dbReference type="PANTHER" id="PTHR45783:SF3">
    <property type="entry name" value="KINESIN LIGHT CHAIN"/>
    <property type="match status" value="1"/>
</dbReference>
<evidence type="ECO:0000256" key="3">
    <source>
        <dbReference type="ARBA" id="ARBA00022737"/>
    </source>
</evidence>
<dbReference type="VEuPathDB" id="FungiDB:MCYG_04319"/>
<dbReference type="HOGENOM" id="CLU_547425_0_0_1"/>
<protein>
    <submittedName>
        <fullName evidence="5">Uncharacterized protein</fullName>
    </submittedName>
</protein>
<dbReference type="Proteomes" id="UP000002035">
    <property type="component" value="Unassembled WGS sequence"/>
</dbReference>
<dbReference type="STRING" id="554155.C5FPI4"/>
<organism evidence="5 6">
    <name type="scientific">Arthroderma otae (strain ATCC MYA-4605 / CBS 113480)</name>
    <name type="common">Microsporum canis</name>
    <dbReference type="NCBI Taxonomy" id="554155"/>
    <lineage>
        <taxon>Eukaryota</taxon>
        <taxon>Fungi</taxon>
        <taxon>Dikarya</taxon>
        <taxon>Ascomycota</taxon>
        <taxon>Pezizomycotina</taxon>
        <taxon>Eurotiomycetes</taxon>
        <taxon>Eurotiomycetidae</taxon>
        <taxon>Onygenales</taxon>
        <taxon>Arthrodermataceae</taxon>
        <taxon>Microsporum</taxon>
    </lineage>
</organism>
<name>C5FPI4_ARTOC</name>
<proteinExistence type="predicted"/>
<dbReference type="PANTHER" id="PTHR45783">
    <property type="entry name" value="KINESIN LIGHT CHAIN"/>
    <property type="match status" value="1"/>
</dbReference>
<dbReference type="RefSeq" id="XP_002846582.1">
    <property type="nucleotide sequence ID" value="XM_002846536.1"/>
</dbReference>
<dbReference type="InterPro" id="IPR011990">
    <property type="entry name" value="TPR-like_helical_dom_sf"/>
</dbReference>
<dbReference type="SUPFAM" id="SSF48452">
    <property type="entry name" value="TPR-like"/>
    <property type="match status" value="1"/>
</dbReference>
<sequence>MGIWRVLDARQSRSKDELLDLYIQASNEITKWHDTWVDSHHAVEYCIKLLEVSEKVYGKDHSHNFAVINQLATLCLDHEMWQEAHSPYLRSLFGRLNTLDEEHKDTLITLQGLGAVKAILKDASQARPLLERADIGFENLKTPPKDKTITLLTLNSLATVYFELGMFHDAETLLPWILEITDELQKQHCEYGGKALRLLADFYTKNHCYQKAMEVFKSLVGQYKALKTSTIDSMYILSKAGDCFMRLCRLDDAEDTFKLMALMASSNNTPAYQVYQSLSADFLRDIRDIMQEVARERDSWGLNNPLECQCGKKQHGFTRSAAQNTLVQQNANWQRTTYTPTVSPAQTPIVKIISELCLRPDIHKETEAHFLELIFFSESEFPAIRIWIDPSKVVSFGFIPPDIRISLANDPSLPSIEARELQILPILEGNRDKYLTAAMGSEPMASLTKRYTKDTGIHKSPDMQFPDQDLSDYSQMTCTLMLLTLIRLVHISNVPIGH</sequence>
<evidence type="ECO:0000256" key="4">
    <source>
        <dbReference type="ARBA" id="ARBA00022803"/>
    </source>
</evidence>
<dbReference type="GO" id="GO:0005871">
    <property type="term" value="C:kinesin complex"/>
    <property type="evidence" value="ECO:0007669"/>
    <property type="project" value="InterPro"/>
</dbReference>
<dbReference type="eggNOG" id="ENOG502S5JJ">
    <property type="taxonomic scope" value="Eukaryota"/>
</dbReference>
<evidence type="ECO:0000313" key="6">
    <source>
        <dbReference type="Proteomes" id="UP000002035"/>
    </source>
</evidence>
<gene>
    <name evidence="5" type="ORF">MCYG_04319</name>
</gene>
<reference evidence="6" key="1">
    <citation type="journal article" date="2012" name="MBio">
        <title>Comparative genome analysis of Trichophyton rubrum and related dermatophytes reveals candidate genes involved in infection.</title>
        <authorList>
            <person name="Martinez D.A."/>
            <person name="Oliver B.G."/>
            <person name="Graeser Y."/>
            <person name="Goldberg J.M."/>
            <person name="Li W."/>
            <person name="Martinez-Rossi N.M."/>
            <person name="Monod M."/>
            <person name="Shelest E."/>
            <person name="Barton R.C."/>
            <person name="Birch E."/>
            <person name="Brakhage A.A."/>
            <person name="Chen Z."/>
            <person name="Gurr S.J."/>
            <person name="Heiman D."/>
            <person name="Heitman J."/>
            <person name="Kosti I."/>
            <person name="Rossi A."/>
            <person name="Saif S."/>
            <person name="Samalova M."/>
            <person name="Saunders C.W."/>
            <person name="Shea T."/>
            <person name="Summerbell R.C."/>
            <person name="Xu J."/>
            <person name="Young S."/>
            <person name="Zeng Q."/>
            <person name="Birren B.W."/>
            <person name="Cuomo C.A."/>
            <person name="White T.C."/>
        </authorList>
    </citation>
    <scope>NUCLEOTIDE SEQUENCE [LARGE SCALE GENOMIC DNA]</scope>
    <source>
        <strain evidence="6">ATCC MYA-4605 / CBS 113480</strain>
    </source>
</reference>
<dbReference type="GeneID" id="9225989"/>
<dbReference type="InterPro" id="IPR002151">
    <property type="entry name" value="Kinesin_light"/>
</dbReference>
<dbReference type="GO" id="GO:0005737">
    <property type="term" value="C:cytoplasm"/>
    <property type="evidence" value="ECO:0007669"/>
    <property type="project" value="UniProtKB-SubCell"/>
</dbReference>
<accession>C5FPI4</accession>
<evidence type="ECO:0000313" key="5">
    <source>
        <dbReference type="EMBL" id="EEQ31500.1"/>
    </source>
</evidence>